<name>A0ACC0C8P6_CATRO</name>
<organism evidence="1 2">
    <name type="scientific">Catharanthus roseus</name>
    <name type="common">Madagascar periwinkle</name>
    <name type="synonym">Vinca rosea</name>
    <dbReference type="NCBI Taxonomy" id="4058"/>
    <lineage>
        <taxon>Eukaryota</taxon>
        <taxon>Viridiplantae</taxon>
        <taxon>Streptophyta</taxon>
        <taxon>Embryophyta</taxon>
        <taxon>Tracheophyta</taxon>
        <taxon>Spermatophyta</taxon>
        <taxon>Magnoliopsida</taxon>
        <taxon>eudicotyledons</taxon>
        <taxon>Gunneridae</taxon>
        <taxon>Pentapetalae</taxon>
        <taxon>asterids</taxon>
        <taxon>lamiids</taxon>
        <taxon>Gentianales</taxon>
        <taxon>Apocynaceae</taxon>
        <taxon>Rauvolfioideae</taxon>
        <taxon>Vinceae</taxon>
        <taxon>Catharanthinae</taxon>
        <taxon>Catharanthus</taxon>
    </lineage>
</organism>
<keyword evidence="2" id="KW-1185">Reference proteome</keyword>
<comment type="caution">
    <text evidence="1">The sequence shown here is derived from an EMBL/GenBank/DDBJ whole genome shotgun (WGS) entry which is preliminary data.</text>
</comment>
<gene>
    <name evidence="1" type="ORF">M9H77_02528</name>
</gene>
<proteinExistence type="predicted"/>
<accession>A0ACC0C8P6</accession>
<reference evidence="2" key="1">
    <citation type="journal article" date="2023" name="Nat. Plants">
        <title>Single-cell RNA sequencing provides a high-resolution roadmap for understanding the multicellular compartmentation of specialized metabolism.</title>
        <authorList>
            <person name="Sun S."/>
            <person name="Shen X."/>
            <person name="Li Y."/>
            <person name="Li Y."/>
            <person name="Wang S."/>
            <person name="Li R."/>
            <person name="Zhang H."/>
            <person name="Shen G."/>
            <person name="Guo B."/>
            <person name="Wei J."/>
            <person name="Xu J."/>
            <person name="St-Pierre B."/>
            <person name="Chen S."/>
            <person name="Sun C."/>
        </authorList>
    </citation>
    <scope>NUCLEOTIDE SEQUENCE [LARGE SCALE GENOMIC DNA]</scope>
</reference>
<evidence type="ECO:0000313" key="2">
    <source>
        <dbReference type="Proteomes" id="UP001060085"/>
    </source>
</evidence>
<dbReference type="Proteomes" id="UP001060085">
    <property type="component" value="Linkage Group LG01"/>
</dbReference>
<dbReference type="EMBL" id="CM044701">
    <property type="protein sequence ID" value="KAI5681301.1"/>
    <property type="molecule type" value="Genomic_DNA"/>
</dbReference>
<evidence type="ECO:0000313" key="1">
    <source>
        <dbReference type="EMBL" id="KAI5681301.1"/>
    </source>
</evidence>
<sequence length="117" mass="13168">MLNHKQKGIEEQRHFFQNFFPSVDLIKMTWEPSSPSVTVLAGFKLQILLLQPDLGGEKQSPQFPATLTHGGQRGRCGKAVVIKETRSVWLSGSVGFQIIKSNQNYILLLMSPKYNLP</sequence>
<protein>
    <submittedName>
        <fullName evidence="1">Uncharacterized protein</fullName>
    </submittedName>
</protein>